<evidence type="ECO:0000313" key="1">
    <source>
        <dbReference type="EMBL" id="MBB4247283.1"/>
    </source>
</evidence>
<dbReference type="AlphaFoldDB" id="A0A840G4G6"/>
<name>A0A840G4G6_RHOTE</name>
<sequence length="119" mass="13055">MNVIALRRTPVGVNPVLARQQASEQTITLRNLARLQTLVDASASLLRDGFEVLDLIPAAQTARPTLLIRPSARLAAMVERNEATYYSVGNLPEHGGAYRVGQFERCGARVLWIEQGVQS</sequence>
<dbReference type="OrthoDB" id="7065739at2"/>
<proteinExistence type="predicted"/>
<organism evidence="1 2">
    <name type="scientific">Rhodocyclus tenuis</name>
    <name type="common">Rhodospirillum tenue</name>
    <dbReference type="NCBI Taxonomy" id="1066"/>
    <lineage>
        <taxon>Bacteria</taxon>
        <taxon>Pseudomonadati</taxon>
        <taxon>Pseudomonadota</taxon>
        <taxon>Betaproteobacteria</taxon>
        <taxon>Rhodocyclales</taxon>
        <taxon>Rhodocyclaceae</taxon>
        <taxon>Rhodocyclus</taxon>
    </lineage>
</organism>
<reference evidence="1 2" key="1">
    <citation type="submission" date="2020-08" db="EMBL/GenBank/DDBJ databases">
        <title>Genome sequencing of Purple Non-Sulfur Bacteria from various extreme environments.</title>
        <authorList>
            <person name="Mayer M."/>
        </authorList>
    </citation>
    <scope>NUCLEOTIDE SEQUENCE [LARGE SCALE GENOMIC DNA]</scope>
    <source>
        <strain evidence="1 2">2761</strain>
    </source>
</reference>
<comment type="caution">
    <text evidence="1">The sequence shown here is derived from an EMBL/GenBank/DDBJ whole genome shotgun (WGS) entry which is preliminary data.</text>
</comment>
<dbReference type="EMBL" id="JACIGE010000005">
    <property type="protein sequence ID" value="MBB4247283.1"/>
    <property type="molecule type" value="Genomic_DNA"/>
</dbReference>
<dbReference type="RefSeq" id="WP_153116055.1">
    <property type="nucleotide sequence ID" value="NZ_JACIGE010000005.1"/>
</dbReference>
<keyword evidence="2" id="KW-1185">Reference proteome</keyword>
<protein>
    <submittedName>
        <fullName evidence="1">Uncharacterized protein</fullName>
    </submittedName>
</protein>
<accession>A0A840G4G6</accession>
<gene>
    <name evidence="1" type="ORF">GGD90_001654</name>
</gene>
<dbReference type="Proteomes" id="UP000587070">
    <property type="component" value="Unassembled WGS sequence"/>
</dbReference>
<evidence type="ECO:0000313" key="2">
    <source>
        <dbReference type="Proteomes" id="UP000587070"/>
    </source>
</evidence>